<name>A0A8H6WEL6_9AGAR</name>
<accession>A0A8H6WEL6</accession>
<dbReference type="AlphaFoldDB" id="A0A8H6WEL6"/>
<comment type="caution">
    <text evidence="1">The sequence shown here is derived from an EMBL/GenBank/DDBJ whole genome shotgun (WGS) entry which is preliminary data.</text>
</comment>
<evidence type="ECO:0000313" key="2">
    <source>
        <dbReference type="Proteomes" id="UP000636479"/>
    </source>
</evidence>
<protein>
    <submittedName>
        <fullName evidence="1">BTB domain-containing protein</fullName>
    </submittedName>
</protein>
<sequence length="262" mass="29820">MHSPVFKDMLGFSQPAEAERVEGQPLVRLTDLEVEVTPFLKALFEPEFFLPFPAKTDFVTIYGCVRLGNKYCVDYLKRRGLIHLSSQFPTTLARYDAIDPDAIGQLTRAPSEVTSWDVPNDQAYLISVAQLAREVDALWLLPQVYYDICRHLADLGEVLVRDTIFNGITARLSMRDTRNMLLGCSSPDDCAQARFRLLPSVLGFLHDYSANPLDIWTAEEWPLFDGQVCQEIWDELPLYYGLGNDWTELEKHKLETIGDVVV</sequence>
<reference evidence="1" key="1">
    <citation type="submission" date="2020-05" db="EMBL/GenBank/DDBJ databases">
        <title>Mycena genomes resolve the evolution of fungal bioluminescence.</title>
        <authorList>
            <person name="Tsai I.J."/>
        </authorList>
    </citation>
    <scope>NUCLEOTIDE SEQUENCE</scope>
    <source>
        <strain evidence="1">171206Taipei</strain>
    </source>
</reference>
<organism evidence="1 2">
    <name type="scientific">Mycena indigotica</name>
    <dbReference type="NCBI Taxonomy" id="2126181"/>
    <lineage>
        <taxon>Eukaryota</taxon>
        <taxon>Fungi</taxon>
        <taxon>Dikarya</taxon>
        <taxon>Basidiomycota</taxon>
        <taxon>Agaricomycotina</taxon>
        <taxon>Agaricomycetes</taxon>
        <taxon>Agaricomycetidae</taxon>
        <taxon>Agaricales</taxon>
        <taxon>Marasmiineae</taxon>
        <taxon>Mycenaceae</taxon>
        <taxon>Mycena</taxon>
    </lineage>
</organism>
<dbReference type="GeneID" id="59339571"/>
<dbReference type="RefSeq" id="XP_037224965.1">
    <property type="nucleotide sequence ID" value="XM_037357055.1"/>
</dbReference>
<dbReference type="OrthoDB" id="3893071at2759"/>
<evidence type="ECO:0000313" key="1">
    <source>
        <dbReference type="EMBL" id="KAF7314942.1"/>
    </source>
</evidence>
<gene>
    <name evidence="1" type="ORF">MIND_00008200</name>
</gene>
<dbReference type="EMBL" id="JACAZF010000001">
    <property type="protein sequence ID" value="KAF7314942.1"/>
    <property type="molecule type" value="Genomic_DNA"/>
</dbReference>
<dbReference type="Proteomes" id="UP000636479">
    <property type="component" value="Unassembled WGS sequence"/>
</dbReference>
<keyword evidence="2" id="KW-1185">Reference proteome</keyword>
<proteinExistence type="predicted"/>